<dbReference type="PANTHER" id="PTHR47271:SF2">
    <property type="entry name" value="ARGININE DEIMINASE"/>
    <property type="match status" value="1"/>
</dbReference>
<dbReference type="AlphaFoldDB" id="A0AAX4NFB6"/>
<keyword evidence="1" id="KW-0378">Hydrolase</keyword>
<gene>
    <name evidence="2" type="ORF">OXIME_000685</name>
</gene>
<dbReference type="PRINTS" id="PR01466">
    <property type="entry name" value="ARGDEIMINASE"/>
</dbReference>
<evidence type="ECO:0000313" key="3">
    <source>
        <dbReference type="Proteomes" id="UP001451606"/>
    </source>
</evidence>
<dbReference type="GO" id="GO:0019546">
    <property type="term" value="P:L-arginine deiminase pathway"/>
    <property type="evidence" value="ECO:0007669"/>
    <property type="project" value="TreeGrafter"/>
</dbReference>
<proteinExistence type="predicted"/>
<dbReference type="EMBL" id="CP133772">
    <property type="protein sequence ID" value="WYY00129.1"/>
    <property type="molecule type" value="Genomic_DNA"/>
</dbReference>
<reference evidence="2 3" key="1">
    <citation type="submission" date="2023-09" db="EMBL/GenBank/DDBJ databases">
        <authorList>
            <person name="Golyshina O.V."/>
            <person name="Lunev E.A."/>
            <person name="Bargiela R."/>
            <person name="Gaines M.C."/>
            <person name="Daum B."/>
            <person name="Bale N.J."/>
            <person name="Koenen M."/>
            <person name="Sinninghe Damst J.S."/>
            <person name="Yakimov M."/>
            <person name="Golyshin P.N."/>
        </authorList>
    </citation>
    <scope>NUCLEOTIDE SEQUENCE [LARGE SCALE GENOMIC DNA]</scope>
    <source>
        <strain evidence="2 3">M1</strain>
    </source>
</reference>
<dbReference type="KEGG" id="omr:OXIME_000685"/>
<dbReference type="GeneID" id="95967416"/>
<evidence type="ECO:0000256" key="1">
    <source>
        <dbReference type="ARBA" id="ARBA00022801"/>
    </source>
</evidence>
<keyword evidence="3" id="KW-1185">Reference proteome</keyword>
<organism evidence="2 3">
    <name type="scientific">Oxyplasma meridianum</name>
    <dbReference type="NCBI Taxonomy" id="3073602"/>
    <lineage>
        <taxon>Archaea</taxon>
        <taxon>Methanobacteriati</taxon>
        <taxon>Thermoplasmatota</taxon>
        <taxon>Thermoplasmata</taxon>
        <taxon>Thermoplasmatales</taxon>
        <taxon>Thermoplasmataceae</taxon>
        <taxon>Oxyplasma</taxon>
    </lineage>
</organism>
<protein>
    <submittedName>
        <fullName evidence="2">Arginine deiminase family protein</fullName>
    </submittedName>
</protein>
<dbReference type="GO" id="GO:0016990">
    <property type="term" value="F:arginine deiminase activity"/>
    <property type="evidence" value="ECO:0007669"/>
    <property type="project" value="InterPro"/>
</dbReference>
<dbReference type="PANTHER" id="PTHR47271">
    <property type="entry name" value="ARGININE DEIMINASE"/>
    <property type="match status" value="1"/>
</dbReference>
<sequence length="419" mass="47086">MKIRSEWDTLKEVMMHRPGIEIEYAMLSPRPFLFERPFRTSVAIKEHMNLQETLEKNGVKVRILKEEVVSKADENRAFRKALEDKIVNMVSFYGSVESSRAAKEQLKKNVSMFDSSTLFYTLTLEPSIDLKKENGNSVEYPTIYSNIPLANLYFMRDQQAVSSGGVIIGNMKRRQRIKEPDITEFIFRNAFGEDNLVRISGKGLFEGGDFIPAGTFCIIGVGTRTNMEGAMQAMNSGLVNFDEVCLVENPVYDFLEEDRDPMVNMHLDTFFNIAADGVAVTSVELCRKAKAIIFGKSGNEYVKTIETTLFEYLKGKNFNFVNLSIAEQMSYSSNFLTLKNGTIVAVNAPIVLKKLLNLGVFPDNLQTAIKQELTSVEEKNLFPFSKQVKENGIEIIVVNLSELTGGYGGAHCMTAALKR</sequence>
<dbReference type="InterPro" id="IPR003876">
    <property type="entry name" value="Arg_deiminase"/>
</dbReference>
<name>A0AAX4NFB6_9ARCH</name>
<evidence type="ECO:0000313" key="2">
    <source>
        <dbReference type="EMBL" id="WYY00129.1"/>
    </source>
</evidence>
<dbReference type="SUPFAM" id="SSF55909">
    <property type="entry name" value="Pentein"/>
    <property type="match status" value="1"/>
</dbReference>
<accession>A0AAX4NFB6</accession>
<dbReference type="Proteomes" id="UP001451606">
    <property type="component" value="Chromosome"/>
</dbReference>
<dbReference type="Gene3D" id="3.75.10.10">
    <property type="entry name" value="L-arginine/glycine Amidinotransferase, Chain A"/>
    <property type="match status" value="1"/>
</dbReference>
<dbReference type="RefSeq" id="WP_393972082.1">
    <property type="nucleotide sequence ID" value="NZ_CP133772.1"/>
</dbReference>
<dbReference type="Pfam" id="PF02274">
    <property type="entry name" value="ADI"/>
    <property type="match status" value="1"/>
</dbReference>